<evidence type="ECO:0000256" key="1">
    <source>
        <dbReference type="ARBA" id="ARBA00023239"/>
    </source>
</evidence>
<dbReference type="RefSeq" id="WP_006159828.1">
    <property type="nucleotide sequence ID" value="NZ_AHJE01000053.1"/>
</dbReference>
<dbReference type="PROSITE" id="PS00163">
    <property type="entry name" value="FUMARATE_LYASES"/>
    <property type="match status" value="1"/>
</dbReference>
<name>H1S8S4_9BURK</name>
<dbReference type="Gene3D" id="1.20.200.10">
    <property type="entry name" value="Fumarase/aspartase (Central domain)"/>
    <property type="match status" value="1"/>
</dbReference>
<dbReference type="PANTHER" id="PTHR43172">
    <property type="entry name" value="ADENYLOSUCCINATE LYASE"/>
    <property type="match status" value="1"/>
</dbReference>
<dbReference type="InterPro" id="IPR008948">
    <property type="entry name" value="L-Aspartase-like"/>
</dbReference>
<protein>
    <submittedName>
        <fullName evidence="3">Adenylosuccinate lyase</fullName>
    </submittedName>
</protein>
<dbReference type="GO" id="GO:0070626">
    <property type="term" value="F:(S)-2-(5-amino-1-(5-phospho-D-ribosyl)imidazole-4-carboxamido) succinate lyase (fumarate-forming) activity"/>
    <property type="evidence" value="ECO:0007669"/>
    <property type="project" value="TreeGrafter"/>
</dbReference>
<dbReference type="Pfam" id="PF00206">
    <property type="entry name" value="Lyase_1"/>
    <property type="match status" value="1"/>
</dbReference>
<keyword evidence="1 3" id="KW-0456">Lyase</keyword>
<dbReference type="GO" id="GO:0044208">
    <property type="term" value="P:'de novo' AMP biosynthetic process"/>
    <property type="evidence" value="ECO:0007669"/>
    <property type="project" value="TreeGrafter"/>
</dbReference>
<dbReference type="Proteomes" id="UP000005808">
    <property type="component" value="Unassembled WGS sequence"/>
</dbReference>
<dbReference type="GO" id="GO:0004018">
    <property type="term" value="F:N6-(1,2-dicarboxyethyl)AMP AMP-lyase (fumarate-forming) activity"/>
    <property type="evidence" value="ECO:0007669"/>
    <property type="project" value="TreeGrafter"/>
</dbReference>
<dbReference type="SMART" id="SM00998">
    <property type="entry name" value="ADSL_C"/>
    <property type="match status" value="1"/>
</dbReference>
<organism evidence="3 4">
    <name type="scientific">Cupriavidus basilensis OR16</name>
    <dbReference type="NCBI Taxonomy" id="1127483"/>
    <lineage>
        <taxon>Bacteria</taxon>
        <taxon>Pseudomonadati</taxon>
        <taxon>Pseudomonadota</taxon>
        <taxon>Betaproteobacteria</taxon>
        <taxon>Burkholderiales</taxon>
        <taxon>Burkholderiaceae</taxon>
        <taxon>Cupriavidus</taxon>
    </lineage>
</organism>
<evidence type="ECO:0000313" key="4">
    <source>
        <dbReference type="Proteomes" id="UP000005808"/>
    </source>
</evidence>
<proteinExistence type="predicted"/>
<dbReference type="OrthoDB" id="9768878at2"/>
<feature type="domain" description="Adenylosuccinate lyase C-terminal" evidence="2">
    <location>
        <begin position="327"/>
        <end position="403"/>
    </location>
</feature>
<dbReference type="InterPro" id="IPR020557">
    <property type="entry name" value="Fumarate_lyase_CS"/>
</dbReference>
<dbReference type="InterPro" id="IPR022761">
    <property type="entry name" value="Fumarate_lyase_N"/>
</dbReference>
<dbReference type="Pfam" id="PF10397">
    <property type="entry name" value="ADSL_C"/>
    <property type="match status" value="1"/>
</dbReference>
<evidence type="ECO:0000259" key="2">
    <source>
        <dbReference type="SMART" id="SM00998"/>
    </source>
</evidence>
<evidence type="ECO:0000313" key="3">
    <source>
        <dbReference type="EMBL" id="EHP41116.1"/>
    </source>
</evidence>
<dbReference type="SUPFAM" id="SSF48557">
    <property type="entry name" value="L-aspartase-like"/>
    <property type="match status" value="1"/>
</dbReference>
<dbReference type="PANTHER" id="PTHR43172:SF1">
    <property type="entry name" value="ADENYLOSUCCINATE LYASE"/>
    <property type="match status" value="1"/>
</dbReference>
<comment type="caution">
    <text evidence="3">The sequence shown here is derived from an EMBL/GenBank/DDBJ whole genome shotgun (WGS) entry which is preliminary data.</text>
</comment>
<dbReference type="GO" id="GO:0005829">
    <property type="term" value="C:cytosol"/>
    <property type="evidence" value="ECO:0007669"/>
    <property type="project" value="TreeGrafter"/>
</dbReference>
<dbReference type="InterPro" id="IPR000362">
    <property type="entry name" value="Fumarate_lyase_fam"/>
</dbReference>
<dbReference type="EMBL" id="AHJE01000053">
    <property type="protein sequence ID" value="EHP41116.1"/>
    <property type="molecule type" value="Genomic_DNA"/>
</dbReference>
<dbReference type="PRINTS" id="PR00145">
    <property type="entry name" value="ARGSUCLYASE"/>
</dbReference>
<gene>
    <name evidence="3" type="ORF">OR16_21978</name>
</gene>
<dbReference type="PRINTS" id="PR00149">
    <property type="entry name" value="FUMRATELYASE"/>
</dbReference>
<dbReference type="InterPro" id="IPR019468">
    <property type="entry name" value="AdenyloSucc_lyase_C"/>
</dbReference>
<dbReference type="CDD" id="cd01597">
    <property type="entry name" value="pCLME"/>
    <property type="match status" value="1"/>
</dbReference>
<sequence length="413" mass="45271">MTSSVFDQPLQQHMWSTDEMRAVFSEENRVQKWFDFEAALALEQAALDIIPSAAAGEIAARANVADIDMAALARETRRVKHPLVPAVRALQRQCAGALGEFVHFGPTSQDVYDTGMMLQVREAHSILMRDLTAASRELYRLADAHKHTPMAGRTHSVQALPITFGHKCAVWLSELGRHHERMQALEARTFVGQMVGAVGTKASFGPHAMALEARLMARLGLNVADISWQPARDRLGEYVSVLGLIGATLGKIANAIMNLEADEVGELAEPFNEGKVGSSTMPHKRNPAVVETVVTLSRAIRYSVAMMHDAQMAEHERDVAAVRMEWKAVERVMFALSEKVGKQTAHELVYAAAMQGMEGGITFEQALQRNATICEALDPATLKQLLDPATYVGLAPEIVESLLDKIRASGWLD</sequence>
<reference evidence="3 4" key="1">
    <citation type="journal article" date="2012" name="J. Bacteriol.">
        <title>De Novo Genome Project of Cupriavidus basilensis OR16.</title>
        <authorList>
            <person name="Cserhati M."/>
            <person name="Kriszt B."/>
            <person name="Szoboszlay S."/>
            <person name="Toth A."/>
            <person name="Szabo I."/>
            <person name="Tancsics A."/>
            <person name="Nagy I."/>
            <person name="Horvath B."/>
            <person name="Nagy I."/>
            <person name="Kukolya J."/>
        </authorList>
    </citation>
    <scope>NUCLEOTIDE SEQUENCE [LARGE SCALE GENOMIC DNA]</scope>
    <source>
        <strain evidence="3 4">OR16</strain>
    </source>
</reference>
<dbReference type="AlphaFoldDB" id="H1S8S4"/>
<dbReference type="PATRIC" id="fig|1127483.3.peg.4396"/>
<accession>H1S8S4</accession>